<dbReference type="AlphaFoldDB" id="A0AAP3ZVP7"/>
<comment type="caution">
    <text evidence="1">The sequence shown here is derived from an EMBL/GenBank/DDBJ whole genome shotgun (WGS) entry which is preliminary data.</text>
</comment>
<dbReference type="EMBL" id="JARVWT010000001">
    <property type="protein sequence ID" value="MDH2330068.1"/>
    <property type="molecule type" value="Genomic_DNA"/>
</dbReference>
<dbReference type="SUPFAM" id="SSF48371">
    <property type="entry name" value="ARM repeat"/>
    <property type="match status" value="1"/>
</dbReference>
<reference evidence="1" key="1">
    <citation type="submission" date="2023-04" db="EMBL/GenBank/DDBJ databases">
        <title>Uncovering the Secrets of Slow-Growing Bacteria in Tropical Savanna Soil through Cultivation and Genomic Analysis.</title>
        <authorList>
            <person name="Goncalves O.S."/>
            <person name="Santana M.F."/>
        </authorList>
    </citation>
    <scope>NUCLEOTIDE SEQUENCE</scope>
    <source>
        <strain evidence="1">ANTI</strain>
    </source>
</reference>
<dbReference type="InterPro" id="IPR011989">
    <property type="entry name" value="ARM-like"/>
</dbReference>
<proteinExistence type="predicted"/>
<organism evidence="1 2">
    <name type="scientific">Paenibacillus polymyxa</name>
    <name type="common">Bacillus polymyxa</name>
    <dbReference type="NCBI Taxonomy" id="1406"/>
    <lineage>
        <taxon>Bacteria</taxon>
        <taxon>Bacillati</taxon>
        <taxon>Bacillota</taxon>
        <taxon>Bacilli</taxon>
        <taxon>Bacillales</taxon>
        <taxon>Paenibacillaceae</taxon>
        <taxon>Paenibacillus</taxon>
    </lineage>
</organism>
<dbReference type="Gene3D" id="1.25.10.10">
    <property type="entry name" value="Leucine-rich Repeat Variant"/>
    <property type="match status" value="1"/>
</dbReference>
<dbReference type="Proteomes" id="UP001229409">
    <property type="component" value="Unassembled WGS sequence"/>
</dbReference>
<name>A0AAP3ZVP7_PAEPO</name>
<protein>
    <submittedName>
        <fullName evidence="1">HEAT repeat domain-containing protein</fullName>
    </submittedName>
</protein>
<dbReference type="InterPro" id="IPR016024">
    <property type="entry name" value="ARM-type_fold"/>
</dbReference>
<sequence>MSLQEVLERLAIHLPDDMVEALHVHSKEREGRNVQLQLMNEQELAEGIKWMGQIEVFKHIVPLWTDDHSNYVGIYVEGPLAYKLCYISHEETDLSPAYRSAFSLIAELEQNPALEWEQLRKDYPSGEDISTEQLAEDIRCMNELRALLEKDSPVDDDVRCQLLYSLMAITPICELDSLLTYLDDEDMYVQERACVLLGHHGYEPATELLKEVVKHGSPNGKLAARKALSMIRSKQMAKH</sequence>
<evidence type="ECO:0000313" key="1">
    <source>
        <dbReference type="EMBL" id="MDH2330068.1"/>
    </source>
</evidence>
<accession>A0AAP3ZVP7</accession>
<evidence type="ECO:0000313" key="2">
    <source>
        <dbReference type="Proteomes" id="UP001229409"/>
    </source>
</evidence>
<gene>
    <name evidence="1" type="ORF">QDS18_04245</name>
</gene>
<dbReference type="RefSeq" id="WP_279831666.1">
    <property type="nucleotide sequence ID" value="NZ_JARVWT010000001.1"/>
</dbReference>